<name>A0ABW8D949_9GAMM</name>
<sequence length="278" mass="32878">MKQTDEIQQMIILSEGLNDYCKPLQQLGIHLFNVMINYDDNRQVYLCNNPLWVRDYYQYELYQSSFYDNKPSLFLHDEYSLWEEHSEQPIMQFGLSFYENHYGLTISRRREESTAFYFFSGSQKNPHLPQFFINNFSFLDRFISEFTSTKQELIQDASAVSLLRYKKGSDSPWGEQAVSLLQNQQQILKNKCNFITQEYLLDAHIDSPLFKTLSRRQKQVLYGLSQGHSAQEIADHLNISRRTVERHLSLLKNKHPNHSYIELILELLSAKPKELLLT</sequence>
<dbReference type="Gene3D" id="1.10.10.10">
    <property type="entry name" value="Winged helix-like DNA-binding domain superfamily/Winged helix DNA-binding domain"/>
    <property type="match status" value="1"/>
</dbReference>
<organism evidence="2 3">
    <name type="scientific">Legionella lytica</name>
    <dbReference type="NCBI Taxonomy" id="96232"/>
    <lineage>
        <taxon>Bacteria</taxon>
        <taxon>Pseudomonadati</taxon>
        <taxon>Pseudomonadota</taxon>
        <taxon>Gammaproteobacteria</taxon>
        <taxon>Legionellales</taxon>
        <taxon>Legionellaceae</taxon>
        <taxon>Legionella</taxon>
    </lineage>
</organism>
<comment type="caution">
    <text evidence="2">The sequence shown here is derived from an EMBL/GenBank/DDBJ whole genome shotgun (WGS) entry which is preliminary data.</text>
</comment>
<protein>
    <submittedName>
        <fullName evidence="2">Helix-turn-helix transcriptional regulator</fullName>
    </submittedName>
</protein>
<reference evidence="2 3" key="1">
    <citation type="submission" date="2024-08" db="EMBL/GenBank/DDBJ databases">
        <title>Draft Genome Sequence of Legionella lytica strain DSB2004, Isolated From a Fire Sprinkler System.</title>
        <authorList>
            <person name="Everhart A.D."/>
            <person name="Kidane D.T."/>
            <person name="Farone A.L."/>
            <person name="Farone M.B."/>
        </authorList>
    </citation>
    <scope>NUCLEOTIDE SEQUENCE [LARGE SCALE GENOMIC DNA]</scope>
    <source>
        <strain evidence="2 3">DSB2004</strain>
    </source>
</reference>
<dbReference type="Pfam" id="PF00196">
    <property type="entry name" value="GerE"/>
    <property type="match status" value="1"/>
</dbReference>
<dbReference type="Proteomes" id="UP001615550">
    <property type="component" value="Unassembled WGS sequence"/>
</dbReference>
<proteinExistence type="predicted"/>
<accession>A0ABW8D949</accession>
<keyword evidence="3" id="KW-1185">Reference proteome</keyword>
<dbReference type="EMBL" id="JBGORX010000005">
    <property type="protein sequence ID" value="MFJ1269241.1"/>
    <property type="molecule type" value="Genomic_DNA"/>
</dbReference>
<dbReference type="InterPro" id="IPR000792">
    <property type="entry name" value="Tscrpt_reg_LuxR_C"/>
</dbReference>
<dbReference type="InterPro" id="IPR016032">
    <property type="entry name" value="Sig_transdc_resp-reg_C-effctor"/>
</dbReference>
<dbReference type="SUPFAM" id="SSF46894">
    <property type="entry name" value="C-terminal effector domain of the bipartite response regulators"/>
    <property type="match status" value="1"/>
</dbReference>
<dbReference type="InterPro" id="IPR036388">
    <property type="entry name" value="WH-like_DNA-bd_sf"/>
</dbReference>
<feature type="domain" description="HTH luxR-type" evidence="1">
    <location>
        <begin position="206"/>
        <end position="271"/>
    </location>
</feature>
<dbReference type="PRINTS" id="PR00038">
    <property type="entry name" value="HTHLUXR"/>
</dbReference>
<evidence type="ECO:0000313" key="2">
    <source>
        <dbReference type="EMBL" id="MFJ1269241.1"/>
    </source>
</evidence>
<evidence type="ECO:0000313" key="3">
    <source>
        <dbReference type="Proteomes" id="UP001615550"/>
    </source>
</evidence>
<dbReference type="SMART" id="SM00421">
    <property type="entry name" value="HTH_LUXR"/>
    <property type="match status" value="1"/>
</dbReference>
<dbReference type="CDD" id="cd06170">
    <property type="entry name" value="LuxR_C_like"/>
    <property type="match status" value="1"/>
</dbReference>
<evidence type="ECO:0000259" key="1">
    <source>
        <dbReference type="PROSITE" id="PS50043"/>
    </source>
</evidence>
<gene>
    <name evidence="2" type="ORF">ACD661_11805</name>
</gene>
<dbReference type="PROSITE" id="PS50043">
    <property type="entry name" value="HTH_LUXR_2"/>
    <property type="match status" value="1"/>
</dbReference>
<dbReference type="RefSeq" id="WP_400188067.1">
    <property type="nucleotide sequence ID" value="NZ_JBGORX010000005.1"/>
</dbReference>